<evidence type="ECO:0000259" key="13">
    <source>
        <dbReference type="PROSITE" id="PS50893"/>
    </source>
</evidence>
<dbReference type="NCBIfam" id="TIGR01727">
    <property type="entry name" value="oligo_HPY"/>
    <property type="match status" value="1"/>
</dbReference>
<evidence type="ECO:0000256" key="5">
    <source>
        <dbReference type="ARBA" id="ARBA00022840"/>
    </source>
</evidence>
<evidence type="ECO:0000256" key="4">
    <source>
        <dbReference type="ARBA" id="ARBA00022741"/>
    </source>
</evidence>
<dbReference type="FunFam" id="3.40.50.300:FF:000016">
    <property type="entry name" value="Oligopeptide ABC transporter ATP-binding component"/>
    <property type="match status" value="1"/>
</dbReference>
<evidence type="ECO:0000313" key="14">
    <source>
        <dbReference type="EMBL" id="GBF08300.1"/>
    </source>
</evidence>
<protein>
    <recommendedName>
        <fullName evidence="11">Nickel import system ATP-binding protein NikD</fullName>
        <ecNumber evidence="10">7.2.2.11</ecNumber>
    </recommendedName>
</protein>
<dbReference type="PROSITE" id="PS00211">
    <property type="entry name" value="ABC_TRANSPORTER_1"/>
    <property type="match status" value="1"/>
</dbReference>
<dbReference type="SMART" id="SM00382">
    <property type="entry name" value="AAA"/>
    <property type="match status" value="1"/>
</dbReference>
<name>A0A401H7E6_AERPX</name>
<dbReference type="RefSeq" id="WP_131159387.1">
    <property type="nucleotide sequence ID" value="NZ_BDMD01000001.1"/>
</dbReference>
<sequence>MAVLDIQDLRVHYYTLTGIVRAVDGVSLSVNKGEWISIVGESGSGKSTLALSIPRLIMPPGRIVGGRILYSGVDLLSLAGEELRRYRGREIGMVFQDPTAYLDPYRTVGSQIAESLLEHGLASSGSEAESMAGDALELVGIPRDRASVYPHQLSGGQRQRVAIAAAVALEPKILIADEPTTALDVVVQAKIMDLMKKLQEERGLTVMLVTHDIGLAAEYSERIAVMYAGELVEIGPAEDVVSNPIHPYTEMLIKSVPDPWEDREVKPIPGSPPDLRNPPPGCRFHPRCPLRQPLCTNTTPSLRMVDGGRGHSCLVR</sequence>
<evidence type="ECO:0000313" key="15">
    <source>
        <dbReference type="Proteomes" id="UP000291213"/>
    </source>
</evidence>
<evidence type="ECO:0000256" key="2">
    <source>
        <dbReference type="ARBA" id="ARBA00022448"/>
    </source>
</evidence>
<dbReference type="Pfam" id="PF08352">
    <property type="entry name" value="oligo_HPY"/>
    <property type="match status" value="1"/>
</dbReference>
<dbReference type="PANTHER" id="PTHR43297:SF13">
    <property type="entry name" value="NICKEL ABC TRANSPORTER, ATP-BINDING PROTEIN"/>
    <property type="match status" value="1"/>
</dbReference>
<dbReference type="InterPro" id="IPR003439">
    <property type="entry name" value="ABC_transporter-like_ATP-bd"/>
</dbReference>
<dbReference type="Proteomes" id="UP000291213">
    <property type="component" value="Unassembled WGS sequence"/>
</dbReference>
<dbReference type="OrthoDB" id="18209at2157"/>
<comment type="subcellular location">
    <subcellularLocation>
        <location evidence="1">Cell membrane</location>
        <topology evidence="1">Peripheral membrane protein</topology>
    </subcellularLocation>
</comment>
<dbReference type="GO" id="GO:0005524">
    <property type="term" value="F:ATP binding"/>
    <property type="evidence" value="ECO:0007669"/>
    <property type="project" value="UniProtKB-KW"/>
</dbReference>
<comment type="caution">
    <text evidence="14">The sequence shown here is derived from an EMBL/GenBank/DDBJ whole genome shotgun (WGS) entry which is preliminary data.</text>
</comment>
<dbReference type="CDD" id="cd03257">
    <property type="entry name" value="ABC_NikE_OppD_transporters"/>
    <property type="match status" value="1"/>
</dbReference>
<evidence type="ECO:0000256" key="8">
    <source>
        <dbReference type="ARBA" id="ARBA00023136"/>
    </source>
</evidence>
<proteinExistence type="predicted"/>
<evidence type="ECO:0000256" key="9">
    <source>
        <dbReference type="ARBA" id="ARBA00038669"/>
    </source>
</evidence>
<evidence type="ECO:0000256" key="6">
    <source>
        <dbReference type="ARBA" id="ARBA00022967"/>
    </source>
</evidence>
<dbReference type="PANTHER" id="PTHR43297">
    <property type="entry name" value="OLIGOPEPTIDE TRANSPORT ATP-BINDING PROTEIN APPD"/>
    <property type="match status" value="1"/>
</dbReference>
<keyword evidence="8" id="KW-0472">Membrane</keyword>
<dbReference type="GO" id="GO:0015833">
    <property type="term" value="P:peptide transport"/>
    <property type="evidence" value="ECO:0007669"/>
    <property type="project" value="InterPro"/>
</dbReference>
<evidence type="ECO:0000256" key="11">
    <source>
        <dbReference type="ARBA" id="ARBA00044143"/>
    </source>
</evidence>
<keyword evidence="4" id="KW-0547">Nucleotide-binding</keyword>
<feature type="domain" description="ABC transporter" evidence="13">
    <location>
        <begin position="6"/>
        <end position="253"/>
    </location>
</feature>
<evidence type="ECO:0000256" key="7">
    <source>
        <dbReference type="ARBA" id="ARBA00023065"/>
    </source>
</evidence>
<comment type="catalytic activity">
    <reaction evidence="12">
        <text>Ni(2+)(out) + ATP + H2O = Ni(2+)(in) + ADP + phosphate + H(+)</text>
        <dbReference type="Rhea" id="RHEA:15557"/>
        <dbReference type="ChEBI" id="CHEBI:15377"/>
        <dbReference type="ChEBI" id="CHEBI:15378"/>
        <dbReference type="ChEBI" id="CHEBI:30616"/>
        <dbReference type="ChEBI" id="CHEBI:43474"/>
        <dbReference type="ChEBI" id="CHEBI:49786"/>
        <dbReference type="ChEBI" id="CHEBI:456216"/>
        <dbReference type="EC" id="7.2.2.11"/>
    </reaction>
    <physiologicalReaction direction="left-to-right" evidence="12">
        <dbReference type="Rhea" id="RHEA:15558"/>
    </physiologicalReaction>
</comment>
<dbReference type="Pfam" id="PF00005">
    <property type="entry name" value="ABC_tran"/>
    <property type="match status" value="1"/>
</dbReference>
<dbReference type="EMBL" id="BDMD01000001">
    <property type="protein sequence ID" value="GBF08300.1"/>
    <property type="molecule type" value="Genomic_DNA"/>
</dbReference>
<dbReference type="InterPro" id="IPR050388">
    <property type="entry name" value="ABC_Ni/Peptide_Import"/>
</dbReference>
<evidence type="ECO:0000256" key="12">
    <source>
        <dbReference type="ARBA" id="ARBA00048610"/>
    </source>
</evidence>
<dbReference type="InterPro" id="IPR003593">
    <property type="entry name" value="AAA+_ATPase"/>
</dbReference>
<dbReference type="InterPro" id="IPR027417">
    <property type="entry name" value="P-loop_NTPase"/>
</dbReference>
<evidence type="ECO:0000256" key="1">
    <source>
        <dbReference type="ARBA" id="ARBA00004202"/>
    </source>
</evidence>
<organism evidence="14 15">
    <name type="scientific">Aeropyrum pernix</name>
    <dbReference type="NCBI Taxonomy" id="56636"/>
    <lineage>
        <taxon>Archaea</taxon>
        <taxon>Thermoproteota</taxon>
        <taxon>Thermoprotei</taxon>
        <taxon>Desulfurococcales</taxon>
        <taxon>Desulfurococcaceae</taxon>
        <taxon>Aeropyrum</taxon>
    </lineage>
</organism>
<dbReference type="InterPro" id="IPR013563">
    <property type="entry name" value="Oligopep_ABC_C"/>
</dbReference>
<comment type="subunit">
    <text evidence="9">The complex is composed of two ATP-binding proteins (NikD and NikE), two transmembrane proteins (NikB and NikC) and a solute-binding protein (NikA).</text>
</comment>
<dbReference type="PROSITE" id="PS50893">
    <property type="entry name" value="ABC_TRANSPORTER_2"/>
    <property type="match status" value="1"/>
</dbReference>
<keyword evidence="3" id="KW-1003">Cell membrane</keyword>
<evidence type="ECO:0000256" key="10">
    <source>
        <dbReference type="ARBA" id="ARBA00039098"/>
    </source>
</evidence>
<dbReference type="GO" id="GO:0015413">
    <property type="term" value="F:ABC-type nickel transporter activity"/>
    <property type="evidence" value="ECO:0007669"/>
    <property type="project" value="UniProtKB-EC"/>
</dbReference>
<keyword evidence="2" id="KW-0813">Transport</keyword>
<dbReference type="GO" id="GO:0005886">
    <property type="term" value="C:plasma membrane"/>
    <property type="evidence" value="ECO:0007669"/>
    <property type="project" value="UniProtKB-SubCell"/>
</dbReference>
<gene>
    <name evidence="14" type="ORF">apy_00250</name>
</gene>
<dbReference type="AlphaFoldDB" id="A0A401H7E6"/>
<dbReference type="Gene3D" id="3.40.50.300">
    <property type="entry name" value="P-loop containing nucleotide triphosphate hydrolases"/>
    <property type="match status" value="1"/>
</dbReference>
<reference evidence="14 15" key="1">
    <citation type="submission" date="2017-02" db="EMBL/GenBank/DDBJ databases">
        <title>isolation and characterization of a novel temperate virus Aeropyrum globular virus 1 infecting hyperthermophilic archaeon Aeropyrum.</title>
        <authorList>
            <person name="Yumiya M."/>
            <person name="Yoshida T."/>
            <person name="Sako Y."/>
        </authorList>
    </citation>
    <scope>NUCLEOTIDE SEQUENCE [LARGE SCALE GENOMIC DNA]</scope>
    <source>
        <strain evidence="14 15">YK1-12-2013</strain>
    </source>
</reference>
<dbReference type="EC" id="7.2.2.11" evidence="10"/>
<dbReference type="SUPFAM" id="SSF52540">
    <property type="entry name" value="P-loop containing nucleoside triphosphate hydrolases"/>
    <property type="match status" value="1"/>
</dbReference>
<dbReference type="InterPro" id="IPR017871">
    <property type="entry name" value="ABC_transporter-like_CS"/>
</dbReference>
<accession>A0A401H7E6</accession>
<keyword evidence="7" id="KW-0406">Ion transport</keyword>
<dbReference type="GO" id="GO:0016887">
    <property type="term" value="F:ATP hydrolysis activity"/>
    <property type="evidence" value="ECO:0007669"/>
    <property type="project" value="InterPro"/>
</dbReference>
<keyword evidence="6" id="KW-1278">Translocase</keyword>
<keyword evidence="5 14" id="KW-0067">ATP-binding</keyword>
<evidence type="ECO:0000256" key="3">
    <source>
        <dbReference type="ARBA" id="ARBA00022475"/>
    </source>
</evidence>